<organism evidence="4 5">
    <name type="scientific">Neovison vison</name>
    <name type="common">American mink</name>
    <name type="synonym">Mustela vison</name>
    <dbReference type="NCBI Taxonomy" id="452646"/>
    <lineage>
        <taxon>Eukaryota</taxon>
        <taxon>Metazoa</taxon>
        <taxon>Chordata</taxon>
        <taxon>Craniata</taxon>
        <taxon>Vertebrata</taxon>
        <taxon>Euteleostomi</taxon>
        <taxon>Mammalia</taxon>
        <taxon>Eutheria</taxon>
        <taxon>Laurasiatheria</taxon>
        <taxon>Carnivora</taxon>
        <taxon>Caniformia</taxon>
        <taxon>Musteloidea</taxon>
        <taxon>Mustelidae</taxon>
        <taxon>Mustelinae</taxon>
        <taxon>Neogale</taxon>
    </lineage>
</organism>
<dbReference type="PANTHER" id="PTHR46115">
    <property type="entry name" value="THIOREDOXIN-LIKE PROTEIN 1"/>
    <property type="match status" value="1"/>
</dbReference>
<evidence type="ECO:0000256" key="1">
    <source>
        <dbReference type="ARBA" id="ARBA00023157"/>
    </source>
</evidence>
<dbReference type="Gene3D" id="3.40.30.10">
    <property type="entry name" value="Glutaredoxin"/>
    <property type="match status" value="1"/>
</dbReference>
<evidence type="ECO:0000259" key="3">
    <source>
        <dbReference type="Pfam" id="PF00085"/>
    </source>
</evidence>
<evidence type="ECO:0000313" key="4">
    <source>
        <dbReference type="Ensembl" id="ENSNVIP00000010249.1"/>
    </source>
</evidence>
<dbReference type="Proteomes" id="UP000694425">
    <property type="component" value="Unplaced"/>
</dbReference>
<dbReference type="GeneTree" id="ENSGT00940000162445"/>
<reference evidence="4" key="2">
    <citation type="submission" date="2025-09" db="UniProtKB">
        <authorList>
            <consortium name="Ensembl"/>
        </authorList>
    </citation>
    <scope>IDENTIFICATION</scope>
</reference>
<keyword evidence="2" id="KW-0676">Redox-active center</keyword>
<dbReference type="InterPro" id="IPR013766">
    <property type="entry name" value="Thioredoxin_domain"/>
</dbReference>
<sequence length="95" mass="10647">MVQIIKDMDELKTFLKAAGSKLVVVEFSAKWCGPCQKICPLVHDLAQIYHVKVIPTFQMFKKAQKVTLISRLKRAFCCNGSGIVSKPYLSDNGNE</sequence>
<dbReference type="InterPro" id="IPR017937">
    <property type="entry name" value="Thioredoxin_CS"/>
</dbReference>
<proteinExistence type="predicted"/>
<name>A0A8C7AT92_NEOVI</name>
<protein>
    <submittedName>
        <fullName evidence="4">Thioredoxin domain containing 8</fullName>
    </submittedName>
</protein>
<dbReference type="PROSITE" id="PS00194">
    <property type="entry name" value="THIOREDOXIN_1"/>
    <property type="match status" value="1"/>
</dbReference>
<dbReference type="Pfam" id="PF00085">
    <property type="entry name" value="Thioredoxin"/>
    <property type="match status" value="1"/>
</dbReference>
<dbReference type="SUPFAM" id="SSF52833">
    <property type="entry name" value="Thioredoxin-like"/>
    <property type="match status" value="1"/>
</dbReference>
<gene>
    <name evidence="4" type="primary">TXNDC8</name>
</gene>
<accession>A0A8C7AT92</accession>
<reference evidence="4" key="1">
    <citation type="submission" date="2025-08" db="UniProtKB">
        <authorList>
            <consortium name="Ensembl"/>
        </authorList>
    </citation>
    <scope>IDENTIFICATION</scope>
</reference>
<dbReference type="CDD" id="cd02947">
    <property type="entry name" value="TRX_family"/>
    <property type="match status" value="1"/>
</dbReference>
<keyword evidence="1" id="KW-1015">Disulfide bond</keyword>
<dbReference type="Ensembl" id="ENSNVIT00000011987.1">
    <property type="protein sequence ID" value="ENSNVIP00000010249.1"/>
    <property type="gene ID" value="ENSNVIG00000008030.1"/>
</dbReference>
<evidence type="ECO:0000313" key="5">
    <source>
        <dbReference type="Proteomes" id="UP000694425"/>
    </source>
</evidence>
<feature type="domain" description="Thioredoxin" evidence="3">
    <location>
        <begin position="12"/>
        <end position="50"/>
    </location>
</feature>
<dbReference type="AlphaFoldDB" id="A0A8C7AT92"/>
<dbReference type="InterPro" id="IPR036249">
    <property type="entry name" value="Thioredoxin-like_sf"/>
</dbReference>
<evidence type="ECO:0000256" key="2">
    <source>
        <dbReference type="ARBA" id="ARBA00023284"/>
    </source>
</evidence>
<keyword evidence="5" id="KW-1185">Reference proteome</keyword>